<keyword evidence="3" id="KW-1185">Reference proteome</keyword>
<name>M1ZDB3_9FIRM</name>
<protein>
    <submittedName>
        <fullName evidence="2">Uncharacterized protein</fullName>
    </submittedName>
</protein>
<proteinExistence type="predicted"/>
<feature type="transmembrane region" description="Helical" evidence="1">
    <location>
        <begin position="12"/>
        <end position="30"/>
    </location>
</feature>
<dbReference type="AlphaFoldDB" id="M1ZDB3"/>
<keyword evidence="1" id="KW-0812">Transmembrane</keyword>
<evidence type="ECO:0000256" key="1">
    <source>
        <dbReference type="SAM" id="Phobius"/>
    </source>
</evidence>
<dbReference type="Proteomes" id="UP000245423">
    <property type="component" value="Chromosome 1"/>
</dbReference>
<feature type="transmembrane region" description="Helical" evidence="1">
    <location>
        <begin position="42"/>
        <end position="61"/>
    </location>
</feature>
<dbReference type="HOGENOM" id="CLU_2116806_0_0_9"/>
<organism evidence="2 3">
    <name type="scientific">[Clostridium] ultunense Esp</name>
    <dbReference type="NCBI Taxonomy" id="1288971"/>
    <lineage>
        <taxon>Bacteria</taxon>
        <taxon>Bacillati</taxon>
        <taxon>Bacillota</taxon>
        <taxon>Tissierellia</taxon>
        <taxon>Tissierellales</taxon>
        <taxon>Tepidimicrobiaceae</taxon>
        <taxon>Schnuerera</taxon>
    </lineage>
</organism>
<gene>
    <name evidence="2" type="ORF">CUESP1_2656</name>
</gene>
<evidence type="ECO:0000313" key="2">
    <source>
        <dbReference type="EMBL" id="SHD77998.1"/>
    </source>
</evidence>
<keyword evidence="1" id="KW-1133">Transmembrane helix</keyword>
<reference evidence="2 3" key="1">
    <citation type="submission" date="2016-11" db="EMBL/GenBank/DDBJ databases">
        <authorList>
            <person name="Manzoor S."/>
        </authorList>
    </citation>
    <scope>NUCLEOTIDE SEQUENCE [LARGE SCALE GENOMIC DNA]</scope>
    <source>
        <strain evidence="2">Clostridium ultunense strain Esp</strain>
    </source>
</reference>
<sequence>MLIQKYRLKDLLLRPLTLSICLISVTMVFRLLDIFVFRLDDLLGEIILSKIIGFIIVILFVKIVGENISNIGFNINNGRSIFQSIIFILIPILIVITKRLNKVDNKCYSGAKLE</sequence>
<accession>M1ZDB3</accession>
<evidence type="ECO:0000313" key="3">
    <source>
        <dbReference type="Proteomes" id="UP000245423"/>
    </source>
</evidence>
<keyword evidence="1" id="KW-0472">Membrane</keyword>
<feature type="transmembrane region" description="Helical" evidence="1">
    <location>
        <begin position="81"/>
        <end position="97"/>
    </location>
</feature>
<dbReference type="EMBL" id="LT669839">
    <property type="protein sequence ID" value="SHD77998.1"/>
    <property type="molecule type" value="Genomic_DNA"/>
</dbReference>